<organism evidence="2 3">
    <name type="scientific">Amphibalanus amphitrite</name>
    <name type="common">Striped barnacle</name>
    <name type="synonym">Balanus amphitrite</name>
    <dbReference type="NCBI Taxonomy" id="1232801"/>
    <lineage>
        <taxon>Eukaryota</taxon>
        <taxon>Metazoa</taxon>
        <taxon>Ecdysozoa</taxon>
        <taxon>Arthropoda</taxon>
        <taxon>Crustacea</taxon>
        <taxon>Multicrustacea</taxon>
        <taxon>Cirripedia</taxon>
        <taxon>Thoracica</taxon>
        <taxon>Thoracicalcarea</taxon>
        <taxon>Balanomorpha</taxon>
        <taxon>Balanoidea</taxon>
        <taxon>Balanidae</taxon>
        <taxon>Amphibalaninae</taxon>
        <taxon>Amphibalanus</taxon>
    </lineage>
</organism>
<feature type="region of interest" description="Disordered" evidence="1">
    <location>
        <begin position="219"/>
        <end position="280"/>
    </location>
</feature>
<dbReference type="Pfam" id="PF14969">
    <property type="entry name" value="DUF4508"/>
    <property type="match status" value="2"/>
</dbReference>
<feature type="compositionally biased region" description="Low complexity" evidence="1">
    <location>
        <begin position="241"/>
        <end position="260"/>
    </location>
</feature>
<dbReference type="OrthoDB" id="6514241at2759"/>
<protein>
    <submittedName>
        <fullName evidence="2">Uncharacterized protein</fullName>
    </submittedName>
</protein>
<gene>
    <name evidence="2" type="ORF">FJT64_025099</name>
</gene>
<sequence length="280" mass="31641">MVHQKCRQLDFAKAHTNWIIQDWRCVLFARWMVQAEEQLQCVASWYRSWSPECRQQLIDFLVAQAVPDSVESLALDVSRLGVTQPPTTFQCQLRLLATWFEQWPDAARNRLLQLLDIADAQFMPHQPQQLSFVTGWFSAWSELQRQDFAPALAQKLEPRLYVNGLIGGLERLGRPPSIFQCQVKLFQEWSDSWTPEQRAELRARLVAADAEFGRRLEAALAEPHCGEERPVDGGDGDGADPEPAAPDATTPEDPAAPETEQATEDVSIDSQSSELTPTEI</sequence>
<keyword evidence="3" id="KW-1185">Reference proteome</keyword>
<accession>A0A6A4WLS9</accession>
<evidence type="ECO:0000313" key="2">
    <source>
        <dbReference type="EMBL" id="KAF0302841.1"/>
    </source>
</evidence>
<evidence type="ECO:0000256" key="1">
    <source>
        <dbReference type="SAM" id="MobiDB-lite"/>
    </source>
</evidence>
<comment type="caution">
    <text evidence="2">The sequence shown here is derived from an EMBL/GenBank/DDBJ whole genome shotgun (WGS) entry which is preliminary data.</text>
</comment>
<dbReference type="Proteomes" id="UP000440578">
    <property type="component" value="Unassembled WGS sequence"/>
</dbReference>
<dbReference type="EMBL" id="VIIS01001006">
    <property type="protein sequence ID" value="KAF0302841.1"/>
    <property type="molecule type" value="Genomic_DNA"/>
</dbReference>
<feature type="compositionally biased region" description="Polar residues" evidence="1">
    <location>
        <begin position="268"/>
        <end position="280"/>
    </location>
</feature>
<dbReference type="PANTHER" id="PTHR16260:SF3">
    <property type="entry name" value="CHROMOSOME 14 OPEN READING FRAME 119-LIKE-RELATED"/>
    <property type="match status" value="1"/>
</dbReference>
<proteinExistence type="predicted"/>
<name>A0A6A4WLS9_AMPAM</name>
<dbReference type="InterPro" id="IPR028019">
    <property type="entry name" value="DUF4508"/>
</dbReference>
<reference evidence="2 3" key="1">
    <citation type="submission" date="2019-07" db="EMBL/GenBank/DDBJ databases">
        <title>Draft genome assembly of a fouling barnacle, Amphibalanus amphitrite (Darwin, 1854): The first reference genome for Thecostraca.</title>
        <authorList>
            <person name="Kim W."/>
        </authorList>
    </citation>
    <scope>NUCLEOTIDE SEQUENCE [LARGE SCALE GENOMIC DNA]</scope>
    <source>
        <strain evidence="2">SNU_AA5</strain>
        <tissue evidence="2">Soma without cirri and trophi</tissue>
    </source>
</reference>
<evidence type="ECO:0000313" key="3">
    <source>
        <dbReference type="Proteomes" id="UP000440578"/>
    </source>
</evidence>
<dbReference type="AlphaFoldDB" id="A0A6A4WLS9"/>
<dbReference type="PANTHER" id="PTHR16260">
    <property type="entry name" value="SIMILAR TO 1700123O20RIK PROTEIN"/>
    <property type="match status" value="1"/>
</dbReference>